<sequence length="203" mass="23359">MFCSYLKILFNIIFVVGSSKNTKLIVDNLEDKCSVLSKEENHICSEYKLKKLVFNLKTNKESLIALDLDGMKLSLMRLQSPARIEGYDKNGKRIFSSESPSYCSNDFKVEGRENQEQGEANPNKKLLYYSKPEEKTIITKENNKYVLTPETADNSLPCFFMQDLTPNILAVIKSMKKKIEFSTNKDLLIGFQFFESFDDLLND</sequence>
<dbReference type="EMBL" id="CP142726">
    <property type="protein sequence ID" value="WUR02361.1"/>
    <property type="molecule type" value="Genomic_DNA"/>
</dbReference>
<accession>A0AAX4J8U2</accession>
<dbReference type="KEGG" id="vnx:VNE69_01299"/>
<keyword evidence="3" id="KW-1185">Reference proteome</keyword>
<name>A0AAX4J8U2_9MICR</name>
<feature type="signal peptide" evidence="1">
    <location>
        <begin position="1"/>
        <end position="18"/>
    </location>
</feature>
<gene>
    <name evidence="2" type="ORF">VNE69_01299</name>
</gene>
<evidence type="ECO:0000256" key="1">
    <source>
        <dbReference type="SAM" id="SignalP"/>
    </source>
</evidence>
<dbReference type="GeneID" id="90540163"/>
<dbReference type="AlphaFoldDB" id="A0AAX4J8U2"/>
<feature type="chain" id="PRO_5043926449" evidence="1">
    <location>
        <begin position="19"/>
        <end position="203"/>
    </location>
</feature>
<evidence type="ECO:0000313" key="2">
    <source>
        <dbReference type="EMBL" id="WUR02361.1"/>
    </source>
</evidence>
<dbReference type="RefSeq" id="XP_065328506.1">
    <property type="nucleotide sequence ID" value="XM_065472434.1"/>
</dbReference>
<organism evidence="2 3">
    <name type="scientific">Vairimorpha necatrix</name>
    <dbReference type="NCBI Taxonomy" id="6039"/>
    <lineage>
        <taxon>Eukaryota</taxon>
        <taxon>Fungi</taxon>
        <taxon>Fungi incertae sedis</taxon>
        <taxon>Microsporidia</taxon>
        <taxon>Nosematidae</taxon>
        <taxon>Vairimorpha</taxon>
    </lineage>
</organism>
<keyword evidence="1" id="KW-0732">Signal</keyword>
<evidence type="ECO:0000313" key="3">
    <source>
        <dbReference type="Proteomes" id="UP001334084"/>
    </source>
</evidence>
<dbReference type="Proteomes" id="UP001334084">
    <property type="component" value="Chromosome 1"/>
</dbReference>
<reference evidence="2" key="1">
    <citation type="journal article" date="2024" name="BMC Genomics">
        <title>Functional annotation of a divergent genome using sequence and structure-based similarity.</title>
        <authorList>
            <person name="Svedberg D."/>
            <person name="Winiger R.R."/>
            <person name="Berg A."/>
            <person name="Sharma H."/>
            <person name="Tellgren-Roth C."/>
            <person name="Debrunner-Vossbrinck B.A."/>
            <person name="Vossbrinck C.R."/>
            <person name="Barandun J."/>
        </authorList>
    </citation>
    <scope>NUCLEOTIDE SEQUENCE</scope>
    <source>
        <strain evidence="2">Illinois isolate</strain>
    </source>
</reference>
<protein>
    <submittedName>
        <fullName evidence="2">SP-containing protein</fullName>
    </submittedName>
</protein>
<proteinExistence type="predicted"/>